<proteinExistence type="predicted"/>
<dbReference type="GeneID" id="87756623"/>
<dbReference type="Proteomes" id="UP000199689">
    <property type="component" value="Unassembled WGS sequence"/>
</dbReference>
<feature type="transmembrane region" description="Helical" evidence="1">
    <location>
        <begin position="28"/>
        <end position="46"/>
    </location>
</feature>
<dbReference type="STRING" id="209880.SAMN02910343_01055"/>
<evidence type="ECO:0000256" key="1">
    <source>
        <dbReference type="SAM" id="Phobius"/>
    </source>
</evidence>
<keyword evidence="3" id="KW-1185">Reference proteome</keyword>
<evidence type="ECO:0000313" key="2">
    <source>
        <dbReference type="EMBL" id="SDA51825.1"/>
    </source>
</evidence>
<organism evidence="2 3">
    <name type="scientific">Allisonella histaminiformans</name>
    <dbReference type="NCBI Taxonomy" id="209880"/>
    <lineage>
        <taxon>Bacteria</taxon>
        <taxon>Bacillati</taxon>
        <taxon>Bacillota</taxon>
        <taxon>Negativicutes</taxon>
        <taxon>Veillonellales</taxon>
        <taxon>Veillonellaceae</taxon>
        <taxon>Allisonella</taxon>
    </lineage>
</organism>
<accession>A0A1G5W3G6</accession>
<gene>
    <name evidence="2" type="ORF">SAMN02910343_01055</name>
</gene>
<keyword evidence="1" id="KW-0812">Transmembrane</keyword>
<evidence type="ECO:0000313" key="3">
    <source>
        <dbReference type="Proteomes" id="UP000199689"/>
    </source>
</evidence>
<dbReference type="AlphaFoldDB" id="A0A1G5W3G6"/>
<keyword evidence="1" id="KW-0472">Membrane</keyword>
<dbReference type="EMBL" id="FMXA01000012">
    <property type="protein sequence ID" value="SDA51825.1"/>
    <property type="molecule type" value="Genomic_DNA"/>
</dbReference>
<name>A0A1G5W3G6_9FIRM</name>
<reference evidence="2 3" key="1">
    <citation type="submission" date="2016-10" db="EMBL/GenBank/DDBJ databases">
        <authorList>
            <person name="de Groot N.N."/>
        </authorList>
    </citation>
    <scope>NUCLEOTIDE SEQUENCE [LARGE SCALE GENOMIC DNA]</scope>
    <source>
        <strain evidence="2 3">DSM 15230</strain>
    </source>
</reference>
<sequence length="56" mass="6531">MARKSFEGMSDVEIRQYMIERDKRNKKIIFMIVLAVITIAPAVARYKEILTLLMGK</sequence>
<keyword evidence="1" id="KW-1133">Transmembrane helix</keyword>
<protein>
    <submittedName>
        <fullName evidence="2">Uncharacterized protein</fullName>
    </submittedName>
</protein>
<dbReference type="RefSeq" id="WP_159427853.1">
    <property type="nucleotide sequence ID" value="NZ_FMXA01000012.1"/>
</dbReference>